<keyword evidence="5" id="KW-1185">Reference proteome</keyword>
<feature type="coiled-coil region" evidence="2">
    <location>
        <begin position="74"/>
        <end position="108"/>
    </location>
</feature>
<evidence type="ECO:0000313" key="4">
    <source>
        <dbReference type="EMBL" id="CAI0425326.1"/>
    </source>
</evidence>
<reference evidence="4" key="1">
    <citation type="submission" date="2022-08" db="EMBL/GenBank/DDBJ databases">
        <authorList>
            <person name="Gutierrez-Valencia J."/>
        </authorList>
    </citation>
    <scope>NUCLEOTIDE SEQUENCE</scope>
</reference>
<proteinExistence type="predicted"/>
<sequence length="117" mass="13239">MICGCLSESQTYSNPSKMTTTASSLENRTERAQLLGGSNNVTKPKAMTPEEIRAKYRKSANNVSSAAAHAKNMLVERKEKLEKISQHSEELESRSQDYASMAKELANRMEKKKWWQL</sequence>
<dbReference type="InterPro" id="IPR042855">
    <property type="entry name" value="V_SNARE_CC"/>
</dbReference>
<dbReference type="CDD" id="cd15873">
    <property type="entry name" value="R-SNARE_STXBP5_6"/>
    <property type="match status" value="1"/>
</dbReference>
<dbReference type="Gene3D" id="1.20.5.110">
    <property type="match status" value="1"/>
</dbReference>
<organism evidence="4 5">
    <name type="scientific">Linum tenue</name>
    <dbReference type="NCBI Taxonomy" id="586396"/>
    <lineage>
        <taxon>Eukaryota</taxon>
        <taxon>Viridiplantae</taxon>
        <taxon>Streptophyta</taxon>
        <taxon>Embryophyta</taxon>
        <taxon>Tracheophyta</taxon>
        <taxon>Spermatophyta</taxon>
        <taxon>Magnoliopsida</taxon>
        <taxon>eudicotyledons</taxon>
        <taxon>Gunneridae</taxon>
        <taxon>Pentapetalae</taxon>
        <taxon>rosids</taxon>
        <taxon>fabids</taxon>
        <taxon>Malpighiales</taxon>
        <taxon>Linaceae</taxon>
        <taxon>Linum</taxon>
    </lineage>
</organism>
<dbReference type="PROSITE" id="PS50892">
    <property type="entry name" value="V_SNARE"/>
    <property type="match status" value="1"/>
</dbReference>
<keyword evidence="1 2" id="KW-0175">Coiled coil</keyword>
<evidence type="ECO:0000259" key="3">
    <source>
        <dbReference type="PROSITE" id="PS50892"/>
    </source>
</evidence>
<accession>A0AAV0KTI9</accession>
<feature type="domain" description="V-SNARE coiled-coil homology" evidence="3">
    <location>
        <begin position="52"/>
        <end position="116"/>
    </location>
</feature>
<evidence type="ECO:0000313" key="5">
    <source>
        <dbReference type="Proteomes" id="UP001154282"/>
    </source>
</evidence>
<protein>
    <recommendedName>
        <fullName evidence="3">V-SNARE coiled-coil homology domain-containing protein</fullName>
    </recommendedName>
</protein>
<dbReference type="EMBL" id="CAMGYJ010000005">
    <property type="protein sequence ID" value="CAI0425326.1"/>
    <property type="molecule type" value="Genomic_DNA"/>
</dbReference>
<evidence type="ECO:0000256" key="2">
    <source>
        <dbReference type="SAM" id="Coils"/>
    </source>
</evidence>
<evidence type="ECO:0000256" key="1">
    <source>
        <dbReference type="PROSITE-ProRule" id="PRU00290"/>
    </source>
</evidence>
<dbReference type="AlphaFoldDB" id="A0AAV0KTI9"/>
<gene>
    <name evidence="4" type="ORF">LITE_LOCUS20344</name>
</gene>
<name>A0AAV0KTI9_9ROSI</name>
<dbReference type="SUPFAM" id="SSF58038">
    <property type="entry name" value="SNARE fusion complex"/>
    <property type="match status" value="1"/>
</dbReference>
<dbReference type="GO" id="GO:0005737">
    <property type="term" value="C:cytoplasm"/>
    <property type="evidence" value="ECO:0007669"/>
    <property type="project" value="UniProtKB-ARBA"/>
</dbReference>
<dbReference type="Proteomes" id="UP001154282">
    <property type="component" value="Unassembled WGS sequence"/>
</dbReference>
<comment type="caution">
    <text evidence="4">The sequence shown here is derived from an EMBL/GenBank/DDBJ whole genome shotgun (WGS) entry which is preliminary data.</text>
</comment>